<accession>A0A8H6G2D8</accession>
<evidence type="ECO:0000256" key="1">
    <source>
        <dbReference type="SAM" id="SignalP"/>
    </source>
</evidence>
<proteinExistence type="predicted"/>
<evidence type="ECO:0008006" key="4">
    <source>
        <dbReference type="Google" id="ProtNLM"/>
    </source>
</evidence>
<reference evidence="2 3" key="1">
    <citation type="journal article" date="2020" name="Genomics">
        <title>Complete, high-quality genomes from long-read metagenomic sequencing of two wolf lichen thalli reveals enigmatic genome architecture.</title>
        <authorList>
            <person name="McKenzie S.K."/>
            <person name="Walston R.F."/>
            <person name="Allen J.L."/>
        </authorList>
    </citation>
    <scope>NUCLEOTIDE SEQUENCE [LARGE SCALE GENOMIC DNA]</scope>
    <source>
        <strain evidence="2">WasteWater2</strain>
    </source>
</reference>
<organism evidence="2 3">
    <name type="scientific">Letharia columbiana</name>
    <dbReference type="NCBI Taxonomy" id="112416"/>
    <lineage>
        <taxon>Eukaryota</taxon>
        <taxon>Fungi</taxon>
        <taxon>Dikarya</taxon>
        <taxon>Ascomycota</taxon>
        <taxon>Pezizomycotina</taxon>
        <taxon>Lecanoromycetes</taxon>
        <taxon>OSLEUM clade</taxon>
        <taxon>Lecanoromycetidae</taxon>
        <taxon>Lecanorales</taxon>
        <taxon>Lecanorineae</taxon>
        <taxon>Parmeliaceae</taxon>
        <taxon>Letharia</taxon>
    </lineage>
</organism>
<feature type="chain" id="PRO_5034471556" description="Secreted protein" evidence="1">
    <location>
        <begin position="18"/>
        <end position="95"/>
    </location>
</feature>
<keyword evidence="1" id="KW-0732">Signal</keyword>
<name>A0A8H6G2D8_9LECA</name>
<evidence type="ECO:0000313" key="3">
    <source>
        <dbReference type="Proteomes" id="UP000578531"/>
    </source>
</evidence>
<dbReference type="Proteomes" id="UP000578531">
    <property type="component" value="Unassembled WGS sequence"/>
</dbReference>
<comment type="caution">
    <text evidence="2">The sequence shown here is derived from an EMBL/GenBank/DDBJ whole genome shotgun (WGS) entry which is preliminary data.</text>
</comment>
<dbReference type="GeneID" id="59284190"/>
<dbReference type="RefSeq" id="XP_037168543.1">
    <property type="nucleotide sequence ID" value="XM_037304450.1"/>
</dbReference>
<dbReference type="EMBL" id="JACCJC010000006">
    <property type="protein sequence ID" value="KAF6239256.1"/>
    <property type="molecule type" value="Genomic_DNA"/>
</dbReference>
<keyword evidence="3" id="KW-1185">Reference proteome</keyword>
<evidence type="ECO:0000313" key="2">
    <source>
        <dbReference type="EMBL" id="KAF6239256.1"/>
    </source>
</evidence>
<protein>
    <recommendedName>
        <fullName evidence="4">Secreted protein</fullName>
    </recommendedName>
</protein>
<gene>
    <name evidence="2" type="ORF">HO173_002517</name>
</gene>
<sequence>MHHLYASMLLTLSTTSALTIVLPAAPTSLATTLPQALRSDLHCGMIACPGGSSEGHAFCAAIGCDYCVIVASSTPTTHYECDGLRRASVHEFFDE</sequence>
<dbReference type="AlphaFoldDB" id="A0A8H6G2D8"/>
<feature type="signal peptide" evidence="1">
    <location>
        <begin position="1"/>
        <end position="17"/>
    </location>
</feature>